<accession>A0A9D2KGL0</accession>
<feature type="non-terminal residue" evidence="3">
    <location>
        <position position="285"/>
    </location>
</feature>
<proteinExistence type="inferred from homology"/>
<evidence type="ECO:0000313" key="4">
    <source>
        <dbReference type="Proteomes" id="UP000824221"/>
    </source>
</evidence>
<dbReference type="InterPro" id="IPR050273">
    <property type="entry name" value="GppA/Ppx_hydrolase"/>
</dbReference>
<feature type="domain" description="Ppx/GppA phosphatase N-terminal" evidence="2">
    <location>
        <begin position="24"/>
        <end position="280"/>
    </location>
</feature>
<dbReference type="EMBL" id="DXAJ01000038">
    <property type="protein sequence ID" value="HJA02268.1"/>
    <property type="molecule type" value="Genomic_DNA"/>
</dbReference>
<protein>
    <recommendedName>
        <fullName evidence="2">Ppx/GppA phosphatase N-terminal domain-containing protein</fullName>
    </recommendedName>
</protein>
<dbReference type="InterPro" id="IPR043129">
    <property type="entry name" value="ATPase_NBD"/>
</dbReference>
<reference evidence="3" key="1">
    <citation type="journal article" date="2021" name="PeerJ">
        <title>Extensive microbial diversity within the chicken gut microbiome revealed by metagenomics and culture.</title>
        <authorList>
            <person name="Gilroy R."/>
            <person name="Ravi A."/>
            <person name="Getino M."/>
            <person name="Pursley I."/>
            <person name="Horton D.L."/>
            <person name="Alikhan N.F."/>
            <person name="Baker D."/>
            <person name="Gharbi K."/>
            <person name="Hall N."/>
            <person name="Watson M."/>
            <person name="Adriaenssens E.M."/>
            <person name="Foster-Nyarko E."/>
            <person name="Jarju S."/>
            <person name="Secka A."/>
            <person name="Antonio M."/>
            <person name="Oren A."/>
            <person name="Chaudhuri R.R."/>
            <person name="La Ragione R."/>
            <person name="Hildebrand F."/>
            <person name="Pallen M.J."/>
        </authorList>
    </citation>
    <scope>NUCLEOTIDE SEQUENCE</scope>
    <source>
        <strain evidence="3">CHK156-179</strain>
    </source>
</reference>
<dbReference type="Pfam" id="PF02541">
    <property type="entry name" value="Ppx-GppA"/>
    <property type="match status" value="1"/>
</dbReference>
<evidence type="ECO:0000313" key="3">
    <source>
        <dbReference type="EMBL" id="HJA02268.1"/>
    </source>
</evidence>
<organism evidence="3 4">
    <name type="scientific">Candidatus Gallimonas gallistercoris</name>
    <dbReference type="NCBI Taxonomy" id="2838602"/>
    <lineage>
        <taxon>Bacteria</taxon>
        <taxon>Bacillati</taxon>
        <taxon>Bacillota</taxon>
        <taxon>Clostridia</taxon>
        <taxon>Candidatus Gallimonas</taxon>
    </lineage>
</organism>
<evidence type="ECO:0000256" key="1">
    <source>
        <dbReference type="ARBA" id="ARBA00007125"/>
    </source>
</evidence>
<evidence type="ECO:0000259" key="2">
    <source>
        <dbReference type="Pfam" id="PF02541"/>
    </source>
</evidence>
<dbReference type="Gene3D" id="3.30.420.150">
    <property type="entry name" value="Exopolyphosphatase. Domain 2"/>
    <property type="match status" value="1"/>
</dbReference>
<dbReference type="Proteomes" id="UP000824221">
    <property type="component" value="Unassembled WGS sequence"/>
</dbReference>
<dbReference type="AlphaFoldDB" id="A0A9D2KGL0"/>
<comment type="caution">
    <text evidence="3">The sequence shown here is derived from an EMBL/GenBank/DDBJ whole genome shotgun (WGS) entry which is preliminary data.</text>
</comment>
<sequence length="285" mass="30240">MNRTAVIDIGSNSVRLMLWADGKVLYKTLKTTRLGEGTAFSPCLKEDAIERTASAVAEFCMQARKDGAENILAYATEAVRSAENGEAFNSRVRQLSGLTVEVLSGETEAKLGLYGALGKHADGGMIDVGGASTEVCFRQNGKLTFSQSIPLGAVRLFDLCRDDAKSLQETIAPYSKALEGTPKALPVFGVGGTATTLASVFLKLETYSSAAVQGFGIKAEELHALAVRLLSLSAEERKRLPGMDARRADIIGGGAFLLASVVNTLGAYELIVSDSDNLEGYLAYK</sequence>
<gene>
    <name evidence="3" type="ORF">H9797_02675</name>
</gene>
<name>A0A9D2KGL0_9FIRM</name>
<dbReference type="SUPFAM" id="SSF53067">
    <property type="entry name" value="Actin-like ATPase domain"/>
    <property type="match status" value="2"/>
</dbReference>
<reference evidence="3" key="2">
    <citation type="submission" date="2021-04" db="EMBL/GenBank/DDBJ databases">
        <authorList>
            <person name="Gilroy R."/>
        </authorList>
    </citation>
    <scope>NUCLEOTIDE SEQUENCE</scope>
    <source>
        <strain evidence="3">CHK156-179</strain>
    </source>
</reference>
<dbReference type="PANTHER" id="PTHR30005:SF0">
    <property type="entry name" value="RETROGRADE REGULATION PROTEIN 2"/>
    <property type="match status" value="1"/>
</dbReference>
<dbReference type="InterPro" id="IPR003695">
    <property type="entry name" value="Ppx_GppA_N"/>
</dbReference>
<dbReference type="GO" id="GO:0006357">
    <property type="term" value="P:regulation of transcription by RNA polymerase II"/>
    <property type="evidence" value="ECO:0007669"/>
    <property type="project" value="TreeGrafter"/>
</dbReference>
<dbReference type="Gene3D" id="3.30.420.40">
    <property type="match status" value="1"/>
</dbReference>
<dbReference type="CDD" id="cd24054">
    <property type="entry name" value="ASKHA_NBD_AaPPX-GppA_MtPPX2-like"/>
    <property type="match status" value="1"/>
</dbReference>
<comment type="similarity">
    <text evidence="1">Belongs to the GppA/Ppx family.</text>
</comment>
<dbReference type="PANTHER" id="PTHR30005">
    <property type="entry name" value="EXOPOLYPHOSPHATASE"/>
    <property type="match status" value="1"/>
</dbReference>